<dbReference type="Gene3D" id="3.90.1200.10">
    <property type="match status" value="1"/>
</dbReference>
<organism evidence="3 4">
    <name type="scientific">Capronia epimyces CBS 606.96</name>
    <dbReference type="NCBI Taxonomy" id="1182542"/>
    <lineage>
        <taxon>Eukaryota</taxon>
        <taxon>Fungi</taxon>
        <taxon>Dikarya</taxon>
        <taxon>Ascomycota</taxon>
        <taxon>Pezizomycotina</taxon>
        <taxon>Eurotiomycetes</taxon>
        <taxon>Chaetothyriomycetidae</taxon>
        <taxon>Chaetothyriales</taxon>
        <taxon>Herpotrichiellaceae</taxon>
        <taxon>Capronia</taxon>
    </lineage>
</organism>
<gene>
    <name evidence="3" type="ORF">A1O3_06125</name>
</gene>
<reference evidence="3 4" key="1">
    <citation type="submission" date="2013-03" db="EMBL/GenBank/DDBJ databases">
        <title>The Genome Sequence of Capronia epimyces CBS 606.96.</title>
        <authorList>
            <consortium name="The Broad Institute Genomics Platform"/>
            <person name="Cuomo C."/>
            <person name="de Hoog S."/>
            <person name="Gorbushina A."/>
            <person name="Walker B."/>
            <person name="Young S.K."/>
            <person name="Zeng Q."/>
            <person name="Gargeya S."/>
            <person name="Fitzgerald M."/>
            <person name="Haas B."/>
            <person name="Abouelleil A."/>
            <person name="Allen A.W."/>
            <person name="Alvarado L."/>
            <person name="Arachchi H.M."/>
            <person name="Berlin A.M."/>
            <person name="Chapman S.B."/>
            <person name="Gainer-Dewar J."/>
            <person name="Goldberg J."/>
            <person name="Griggs A."/>
            <person name="Gujja S."/>
            <person name="Hansen M."/>
            <person name="Howarth C."/>
            <person name="Imamovic A."/>
            <person name="Ireland A."/>
            <person name="Larimer J."/>
            <person name="McCowan C."/>
            <person name="Murphy C."/>
            <person name="Pearson M."/>
            <person name="Poon T.W."/>
            <person name="Priest M."/>
            <person name="Roberts A."/>
            <person name="Saif S."/>
            <person name="Shea T."/>
            <person name="Sisk P."/>
            <person name="Sykes S."/>
            <person name="Wortman J."/>
            <person name="Nusbaum C."/>
            <person name="Birren B."/>
        </authorList>
    </citation>
    <scope>NUCLEOTIDE SEQUENCE [LARGE SCALE GENOMIC DNA]</scope>
    <source>
        <strain evidence="3 4">CBS 606.96</strain>
    </source>
</reference>
<dbReference type="Proteomes" id="UP000019478">
    <property type="component" value="Unassembled WGS sequence"/>
</dbReference>
<feature type="region of interest" description="Disordered" evidence="1">
    <location>
        <begin position="91"/>
        <end position="125"/>
    </location>
</feature>
<feature type="compositionally biased region" description="Polar residues" evidence="1">
    <location>
        <begin position="9"/>
        <end position="23"/>
    </location>
</feature>
<dbReference type="AlphaFoldDB" id="W9XP43"/>
<dbReference type="eggNOG" id="ENOG502SMG7">
    <property type="taxonomic scope" value="Eukaryota"/>
</dbReference>
<dbReference type="HOGENOM" id="CLU_021768_10_2_1"/>
<dbReference type="OrthoDB" id="5341676at2759"/>
<evidence type="ECO:0000313" key="4">
    <source>
        <dbReference type="Proteomes" id="UP000019478"/>
    </source>
</evidence>
<dbReference type="CDD" id="cd05120">
    <property type="entry name" value="APH_ChoK_like"/>
    <property type="match status" value="1"/>
</dbReference>
<comment type="caution">
    <text evidence="3">The sequence shown here is derived from an EMBL/GenBank/DDBJ whole genome shotgun (WGS) entry which is preliminary data.</text>
</comment>
<dbReference type="SUPFAM" id="SSF56112">
    <property type="entry name" value="Protein kinase-like (PK-like)"/>
    <property type="match status" value="1"/>
</dbReference>
<evidence type="ECO:0000256" key="1">
    <source>
        <dbReference type="SAM" id="MobiDB-lite"/>
    </source>
</evidence>
<name>W9XP43_9EURO</name>
<feature type="domain" description="Aminoglycoside phosphotransferase" evidence="2">
    <location>
        <begin position="203"/>
        <end position="384"/>
    </location>
</feature>
<feature type="compositionally biased region" description="Polar residues" evidence="1">
    <location>
        <begin position="35"/>
        <end position="45"/>
    </location>
</feature>
<dbReference type="PANTHER" id="PTHR21310">
    <property type="entry name" value="AMINOGLYCOSIDE PHOSPHOTRANSFERASE-RELATED-RELATED"/>
    <property type="match status" value="1"/>
</dbReference>
<evidence type="ECO:0000313" key="3">
    <source>
        <dbReference type="EMBL" id="EXJ82312.1"/>
    </source>
</evidence>
<dbReference type="RefSeq" id="XP_007734435.1">
    <property type="nucleotide sequence ID" value="XM_007736245.1"/>
</dbReference>
<sequence length="424" mass="47642">MSMEHLKASQPNGSLSQNEISSRLNHDSTGLGGADSSNGLGSQTPVRSEAATFNLRVLKKLQKAYESDPEVNLQLLFPENYSDRLEARIKDNEQNGDPPAQSWPDLEQRGPNQTQDATDHDIRSRLDPDYSVEVMYPLSPSTRDIIASYQHIDEKEDLREGVIKMLATSEVIHRGPTPASSVVFRCSPNAVVKVIWNAEDYTEYTMLQFLSEQAPDVPAPKPLGVLKIGRLSLIFESYIPGQQLSEVWSNLTPQQKNSLMAELELILRNLRSISCPQNQPLGGVAGEGCKDLRRHVRRNSSPIYTVAEHDNFLFSKALFGSETYLNLLRSLATDEPAKICLSHGDIRPDNIIVQQKENSFFTISGLVDWEFGGYYPSHYESTKATNCLGTDEMSDWYSYLPPCISPSRQAQRWLLDYVMGWLLE</sequence>
<dbReference type="GeneID" id="19170235"/>
<dbReference type="EMBL" id="AMGY01000005">
    <property type="protein sequence ID" value="EXJ82312.1"/>
    <property type="molecule type" value="Genomic_DNA"/>
</dbReference>
<proteinExistence type="predicted"/>
<dbReference type="InterPro" id="IPR051678">
    <property type="entry name" value="AGP_Transferase"/>
</dbReference>
<keyword evidence="4" id="KW-1185">Reference proteome</keyword>
<dbReference type="STRING" id="1182542.W9XP43"/>
<dbReference type="Pfam" id="PF01636">
    <property type="entry name" value="APH"/>
    <property type="match status" value="1"/>
</dbReference>
<evidence type="ECO:0000259" key="2">
    <source>
        <dbReference type="Pfam" id="PF01636"/>
    </source>
</evidence>
<accession>W9XP43</accession>
<dbReference type="PANTHER" id="PTHR21310:SF15">
    <property type="entry name" value="AMINOGLYCOSIDE PHOSPHOTRANSFERASE DOMAIN-CONTAINING PROTEIN"/>
    <property type="match status" value="1"/>
</dbReference>
<dbReference type="InterPro" id="IPR011009">
    <property type="entry name" value="Kinase-like_dom_sf"/>
</dbReference>
<dbReference type="InterPro" id="IPR002575">
    <property type="entry name" value="Aminoglycoside_PTrfase"/>
</dbReference>
<feature type="region of interest" description="Disordered" evidence="1">
    <location>
        <begin position="1"/>
        <end position="45"/>
    </location>
</feature>
<protein>
    <recommendedName>
        <fullName evidence="2">Aminoglycoside phosphotransferase domain-containing protein</fullName>
    </recommendedName>
</protein>